<protein>
    <submittedName>
        <fullName evidence="11">Retrovirus-related pol polyprotein from transposon TNT 1-94</fullName>
    </submittedName>
</protein>
<evidence type="ECO:0000256" key="1">
    <source>
        <dbReference type="ARBA" id="ARBA00022722"/>
    </source>
</evidence>
<evidence type="ECO:0000256" key="4">
    <source>
        <dbReference type="ARBA" id="ARBA00022801"/>
    </source>
</evidence>
<evidence type="ECO:0000256" key="2">
    <source>
        <dbReference type="ARBA" id="ARBA00022723"/>
    </source>
</evidence>
<gene>
    <name evidence="11" type="ORF">Tco_0655964</name>
</gene>
<evidence type="ECO:0000256" key="5">
    <source>
        <dbReference type="ARBA" id="ARBA00022842"/>
    </source>
</evidence>
<comment type="caution">
    <text evidence="11">The sequence shown here is derived from an EMBL/GenBank/DDBJ whole genome shotgun (WGS) entry which is preliminary data.</text>
</comment>
<evidence type="ECO:0000313" key="12">
    <source>
        <dbReference type="Proteomes" id="UP001151760"/>
    </source>
</evidence>
<evidence type="ECO:0000256" key="3">
    <source>
        <dbReference type="ARBA" id="ARBA00022759"/>
    </source>
</evidence>
<dbReference type="InterPro" id="IPR012337">
    <property type="entry name" value="RNaseH-like_sf"/>
</dbReference>
<evidence type="ECO:0000256" key="8">
    <source>
        <dbReference type="ARBA" id="ARBA00022932"/>
    </source>
</evidence>
<keyword evidence="8" id="KW-0808">Transferase</keyword>
<reference evidence="11" key="2">
    <citation type="submission" date="2022-01" db="EMBL/GenBank/DDBJ databases">
        <authorList>
            <person name="Yamashiro T."/>
            <person name="Shiraishi A."/>
            <person name="Satake H."/>
            <person name="Nakayama K."/>
        </authorList>
    </citation>
    <scope>NUCLEOTIDE SEQUENCE</scope>
</reference>
<organism evidence="11 12">
    <name type="scientific">Tanacetum coccineum</name>
    <dbReference type="NCBI Taxonomy" id="301880"/>
    <lineage>
        <taxon>Eukaryota</taxon>
        <taxon>Viridiplantae</taxon>
        <taxon>Streptophyta</taxon>
        <taxon>Embryophyta</taxon>
        <taxon>Tracheophyta</taxon>
        <taxon>Spermatophyta</taxon>
        <taxon>Magnoliopsida</taxon>
        <taxon>eudicotyledons</taxon>
        <taxon>Gunneridae</taxon>
        <taxon>Pentapetalae</taxon>
        <taxon>asterids</taxon>
        <taxon>campanulids</taxon>
        <taxon>Asterales</taxon>
        <taxon>Asteraceae</taxon>
        <taxon>Asteroideae</taxon>
        <taxon>Anthemideae</taxon>
        <taxon>Anthemidinae</taxon>
        <taxon>Tanacetum</taxon>
    </lineage>
</organism>
<dbReference type="InterPro" id="IPR036397">
    <property type="entry name" value="RNaseH_sf"/>
</dbReference>
<name>A0ABQ4X8L5_9ASTR</name>
<keyword evidence="7" id="KW-0695">RNA-directed DNA polymerase</keyword>
<dbReference type="Gene3D" id="3.30.420.10">
    <property type="entry name" value="Ribonuclease H-like superfamily/Ribonuclease H"/>
    <property type="match status" value="1"/>
</dbReference>
<dbReference type="EMBL" id="BQNB010009271">
    <property type="protein sequence ID" value="GJS61180.1"/>
    <property type="molecule type" value="Genomic_DNA"/>
</dbReference>
<evidence type="ECO:0000256" key="9">
    <source>
        <dbReference type="ARBA" id="ARBA00023172"/>
    </source>
</evidence>
<keyword evidence="1" id="KW-0540">Nuclease</keyword>
<reference evidence="11" key="1">
    <citation type="journal article" date="2022" name="Int. J. Mol. Sci.">
        <title>Draft Genome of Tanacetum Coccineum: Genomic Comparison of Closely Related Tanacetum-Family Plants.</title>
        <authorList>
            <person name="Yamashiro T."/>
            <person name="Shiraishi A."/>
            <person name="Nakayama K."/>
            <person name="Satake H."/>
        </authorList>
    </citation>
    <scope>NUCLEOTIDE SEQUENCE</scope>
</reference>
<keyword evidence="12" id="KW-1185">Reference proteome</keyword>
<feature type="region of interest" description="Disordered" evidence="10">
    <location>
        <begin position="205"/>
        <end position="262"/>
    </location>
</feature>
<evidence type="ECO:0000313" key="11">
    <source>
        <dbReference type="EMBL" id="GJS61180.1"/>
    </source>
</evidence>
<evidence type="ECO:0000256" key="7">
    <source>
        <dbReference type="ARBA" id="ARBA00022918"/>
    </source>
</evidence>
<dbReference type="Proteomes" id="UP001151760">
    <property type="component" value="Unassembled WGS sequence"/>
</dbReference>
<proteinExistence type="predicted"/>
<feature type="compositionally biased region" description="Polar residues" evidence="10">
    <location>
        <begin position="219"/>
        <end position="244"/>
    </location>
</feature>
<keyword evidence="4" id="KW-0378">Hydrolase</keyword>
<sequence>MSQEIMHIVANSVDILYVKKSCVNNCNKCLELEIKLFKKKDLVEKEAYDKLVKSYSNLEKHCISLELAAQLNQEIFQWENSGENLNAPTFNQLFKINELKAQSQEKDTIIRKDNRDAHEVYIEKTIEYADTLPRFVEHARTQYPSEPLLEYACMFTKHVQELLVCTSQTCPNSPKPSEKLVTVTPINKDKRVRFAKPVTSLSNISKQTDSLKTKDSNKPLLTSTGVKPTTSASGSKPSGNTKNNRSLREQPRSNQNNKVEDHHRKQCMFDANHDVCFLDFVNDVNMHAKSKSKSKKSQVHNIWKPTGKVFTDIGLKWKPTGRLFAIVVETPKPEIKVYSRRSKEIKSVDIPSSSSLVNDRFSRLFSDISTLDLAKDGLARGIPKLKFQKYHLCSACALGKSKKSSHRPKDEDTIQEKLYILHMDLCGPMRVESINGKKYILVIVDDYSRFTWVRFLRSMDEPRDAIIKCIKNIQVRLNATVRNV</sequence>
<dbReference type="PANTHER" id="PTHR42648:SF11">
    <property type="entry name" value="TRANSPOSON TY4-P GAG-POL POLYPROTEIN"/>
    <property type="match status" value="1"/>
</dbReference>
<keyword evidence="2" id="KW-0479">Metal-binding</keyword>
<keyword evidence="8" id="KW-0548">Nucleotidyltransferase</keyword>
<dbReference type="InterPro" id="IPR039537">
    <property type="entry name" value="Retrotran_Ty1/copia-like"/>
</dbReference>
<dbReference type="SUPFAM" id="SSF53098">
    <property type="entry name" value="Ribonuclease H-like"/>
    <property type="match status" value="1"/>
</dbReference>
<keyword evidence="6" id="KW-0229">DNA integration</keyword>
<evidence type="ECO:0000256" key="10">
    <source>
        <dbReference type="SAM" id="MobiDB-lite"/>
    </source>
</evidence>
<keyword evidence="8" id="KW-0239">DNA-directed DNA polymerase</keyword>
<keyword evidence="5" id="KW-0460">Magnesium</keyword>
<keyword evidence="3" id="KW-0255">Endonuclease</keyword>
<accession>A0ABQ4X8L5</accession>
<evidence type="ECO:0000256" key="6">
    <source>
        <dbReference type="ARBA" id="ARBA00022908"/>
    </source>
</evidence>
<keyword evidence="9" id="KW-0233">DNA recombination</keyword>
<dbReference type="PANTHER" id="PTHR42648">
    <property type="entry name" value="TRANSPOSASE, PUTATIVE-RELATED"/>
    <property type="match status" value="1"/>
</dbReference>